<proteinExistence type="predicted"/>
<name>A0A0K0N585_9CAUD</name>
<accession>A0A0K0N585</accession>
<gene>
    <name evidence="1" type="ORF">TIN2_56</name>
</gene>
<dbReference type="OrthoDB" id="22949at10239"/>
<dbReference type="RefSeq" id="YP_009204491.1">
    <property type="nucleotide sequence ID" value="NC_028865.1"/>
</dbReference>
<dbReference type="EMBL" id="KR011062">
    <property type="protein sequence ID" value="AKJ71746.1"/>
    <property type="molecule type" value="Genomic_DNA"/>
</dbReference>
<protein>
    <submittedName>
        <fullName evidence="1">Uncharacterized protein</fullName>
    </submittedName>
</protein>
<dbReference type="GeneID" id="26631017"/>
<evidence type="ECO:0000313" key="1">
    <source>
        <dbReference type="EMBL" id="AKJ71746.1"/>
    </source>
</evidence>
<dbReference type="Proteomes" id="UP000203853">
    <property type="component" value="Segment"/>
</dbReference>
<evidence type="ECO:0000313" key="2">
    <source>
        <dbReference type="Proteomes" id="UP000203853"/>
    </source>
</evidence>
<organism evidence="1 2">
    <name type="scientific">Tsukamurella phage TIN2</name>
    <dbReference type="NCBI Taxonomy" id="1636545"/>
    <lineage>
        <taxon>Viruses</taxon>
        <taxon>Duplodnaviria</taxon>
        <taxon>Heunggongvirae</taxon>
        <taxon>Uroviricota</taxon>
        <taxon>Caudoviricetes</taxon>
        <taxon>Tinduovirus</taxon>
        <taxon>Tinduovirus TIN2</taxon>
    </lineage>
</organism>
<reference evidence="1 2" key="1">
    <citation type="journal article" date="2015" name="Appl. Environ. Microbiol.">
        <title>Three of a Kind: Genetically Similar Tsukamurella Phages TIN2, TIN3, and TIN4.</title>
        <authorList>
            <person name="Dyson Z.A."/>
            <person name="Tucci J."/>
            <person name="Seviour R.J."/>
            <person name="Petrovski S."/>
        </authorList>
    </citation>
    <scope>NUCLEOTIDE SEQUENCE [LARGE SCALE GENOMIC DNA]</scope>
</reference>
<keyword evidence="2" id="KW-1185">Reference proteome</keyword>
<sequence>MSSNSFSEDEIDSEVNLPAREFMFTVDQIALMLDISKKSLEDEFLFFHGRSVGSRRGRLIAINIATPEMKPVWRVSETSFKLWMRYKGIRFTEQRRVSLKNKAPGKRRV</sequence>
<dbReference type="KEGG" id="vg:26631017"/>